<feature type="compositionally biased region" description="Low complexity" evidence="1">
    <location>
        <begin position="753"/>
        <end position="771"/>
    </location>
</feature>
<feature type="compositionally biased region" description="Basic and acidic residues" evidence="1">
    <location>
        <begin position="803"/>
        <end position="859"/>
    </location>
</feature>
<feature type="compositionally biased region" description="Polar residues" evidence="1">
    <location>
        <begin position="541"/>
        <end position="550"/>
    </location>
</feature>
<evidence type="ECO:0000259" key="2">
    <source>
        <dbReference type="PROSITE" id="PS50004"/>
    </source>
</evidence>
<sequence>MVSGNGDTLPIGFVASAAPDTLLPAGDSAEGQPAADPVLAAELIARLLTEAHMGELLAWEVSYAVAVADALAFNTAVAIVVLAGVPYGLYARTLAALHVNTSVRHLVLDVTASAARADADLLAMLASNVGIESMSVRQRGRRWTLSRAALLGESPPTTPQRKDSDSRPDGDSSESGGDISRPDELVVRVLRARGLSAMARGSDGVYVVLGLGSVAARTETSPADPSPVWQAVSRVALTPEINLDTEFLHVIVFASRQGDDDLELGWAAIPMASVWPQVLVKEWEGWVDLVDGSGGAVRIGLSGVMGTQAPEEALDGATSLRAMHAALWKAYMFPKLKERRVTGCSARSRPSRVRRAVASTPGDVLCLADDPELQPQFYKRERAEAVKPVPGPASALTSLQTAYGSDAVAASMGVTEDMVYFRAMLDAAFGKPSSEVAAPSVRTARRLPKVPPVAAAVAVIEPAGVGNELGAPSQEPVVPRPPAARPPGGRSRRTGRLRIKPGYRWRHGEQLDPLRLEGSEAPSVGRRTTQVTSRAPGIDTSRVTEASLSQIPDAVRLQRQLKRRRRVRRVRKKKTTKKKNKKSKTKSSSSSKAKPIIRRESLLSPPSEGHGAGSGSSAGLHSFVASRYHDDERSGASSCRGGSTAGASGSGSALDGRADNAEPADLHPLAGRFSGFRRSVEERRRELAESRRQYQEKWARQAPQLGQSSSNLALVAKADVDADADARAVGSGVLSRPASWMEVAQRNAGRGLGSDLSVVSESGSESGERSGTVWRSDIDSHAAEDEPQADVWRANEAEAEPQADVRRADEAEVEAKVEAEPQADVRRADEAEVEAKVEAEPQADVRRADEAEVEAKVETEPQADVWQADEAETEPQADVWQANKAEVKSPAKVQAESKQEAEARQADAESQAMSDQIVSSGTSSSDPMLAGSATLGYQMSFVSSACSASAAHIEDEVSSSSSSSSSAMSALNIAFKGASAIPLRFCSRRAVTVVRLGELVTATAEAVIDASGTCAWEESLNIPLALACPGPADMLVRLVCADANDEVEELGFGVLGLSQLVLEPPPSNEITFAFESGVHLGLHIDVTL</sequence>
<dbReference type="PROSITE" id="PS50004">
    <property type="entry name" value="C2"/>
    <property type="match status" value="1"/>
</dbReference>
<protein>
    <submittedName>
        <fullName evidence="3">Glycoprotein, variant</fullName>
    </submittedName>
</protein>
<feature type="compositionally biased region" description="Low complexity" evidence="1">
    <location>
        <begin position="635"/>
        <end position="655"/>
    </location>
</feature>
<feature type="compositionally biased region" description="Basic residues" evidence="1">
    <location>
        <begin position="559"/>
        <end position="585"/>
    </location>
</feature>
<reference evidence="3 4" key="1">
    <citation type="submission" date="2010-05" db="EMBL/GenBank/DDBJ databases">
        <title>The Genome Sequence of Thecamonas trahens ATCC 50062.</title>
        <authorList>
            <consortium name="The Broad Institute Genome Sequencing Platform"/>
            <person name="Russ C."/>
            <person name="Cuomo C."/>
            <person name="Shea T."/>
            <person name="Young S.K."/>
            <person name="Zeng Q."/>
            <person name="Koehrsen M."/>
            <person name="Haas B."/>
            <person name="Borodovsky M."/>
            <person name="Guigo R."/>
            <person name="Alvarado L."/>
            <person name="Berlin A."/>
            <person name="Bochicchio J."/>
            <person name="Borenstein D."/>
            <person name="Chapman S."/>
            <person name="Chen Z."/>
            <person name="Freedman E."/>
            <person name="Gellesch M."/>
            <person name="Goldberg J."/>
            <person name="Griggs A."/>
            <person name="Gujja S."/>
            <person name="Heilman E."/>
            <person name="Heiman D."/>
            <person name="Hepburn T."/>
            <person name="Howarth C."/>
            <person name="Jen D."/>
            <person name="Larson L."/>
            <person name="Mehta T."/>
            <person name="Park D."/>
            <person name="Pearson M."/>
            <person name="Roberts A."/>
            <person name="Saif S."/>
            <person name="Shenoy N."/>
            <person name="Sisk P."/>
            <person name="Stolte C."/>
            <person name="Sykes S."/>
            <person name="Thomson T."/>
            <person name="Walk T."/>
            <person name="White J."/>
            <person name="Yandava C."/>
            <person name="Burger G."/>
            <person name="Gray M.W."/>
            <person name="Holland P.W.H."/>
            <person name="King N."/>
            <person name="Lang F.B.F."/>
            <person name="Roger A.J."/>
            <person name="Ruiz-Trillo I."/>
            <person name="Lander E."/>
            <person name="Nusbaum C."/>
        </authorList>
    </citation>
    <scope>NUCLEOTIDE SEQUENCE [LARGE SCALE GENOMIC DNA]</scope>
    <source>
        <strain evidence="3 4">ATCC 50062</strain>
    </source>
</reference>
<feature type="region of interest" description="Disordered" evidence="1">
    <location>
        <begin position="147"/>
        <end position="180"/>
    </location>
</feature>
<proteinExistence type="predicted"/>
<feature type="compositionally biased region" description="Basic and acidic residues" evidence="1">
    <location>
        <begin position="885"/>
        <end position="907"/>
    </location>
</feature>
<feature type="compositionally biased region" description="Polar residues" evidence="1">
    <location>
        <begin position="911"/>
        <end position="926"/>
    </location>
</feature>
<feature type="region of interest" description="Disordered" evidence="1">
    <location>
        <begin position="745"/>
        <end position="926"/>
    </location>
</feature>
<gene>
    <name evidence="3" type="ORF">AMSG_03479</name>
</gene>
<dbReference type="GeneID" id="25563079"/>
<dbReference type="InterPro" id="IPR000008">
    <property type="entry name" value="C2_dom"/>
</dbReference>
<dbReference type="Proteomes" id="UP000054408">
    <property type="component" value="Unassembled WGS sequence"/>
</dbReference>
<dbReference type="InterPro" id="IPR035892">
    <property type="entry name" value="C2_domain_sf"/>
</dbReference>
<dbReference type="Pfam" id="PF00168">
    <property type="entry name" value="C2"/>
    <property type="match status" value="1"/>
</dbReference>
<evidence type="ECO:0000256" key="1">
    <source>
        <dbReference type="SAM" id="MobiDB-lite"/>
    </source>
</evidence>
<dbReference type="CDD" id="cd00030">
    <property type="entry name" value="C2"/>
    <property type="match status" value="1"/>
</dbReference>
<dbReference type="InterPro" id="IPR050972">
    <property type="entry name" value="SDr-like"/>
</dbReference>
<dbReference type="PANTHER" id="PTHR34403:SF16">
    <property type="entry name" value="GLYCINE, ALANINE AND ASPARAGINE-RICH PROTEIN-LIKE"/>
    <property type="match status" value="1"/>
</dbReference>
<feature type="compositionally biased region" description="Basic residues" evidence="1">
    <location>
        <begin position="490"/>
        <end position="505"/>
    </location>
</feature>
<feature type="domain" description="C2" evidence="2">
    <location>
        <begin position="164"/>
        <end position="287"/>
    </location>
</feature>
<organism evidence="3 4">
    <name type="scientific">Thecamonas trahens ATCC 50062</name>
    <dbReference type="NCBI Taxonomy" id="461836"/>
    <lineage>
        <taxon>Eukaryota</taxon>
        <taxon>Apusozoa</taxon>
        <taxon>Apusomonadida</taxon>
        <taxon>Apusomonadidae</taxon>
        <taxon>Thecamonas</taxon>
    </lineage>
</organism>
<dbReference type="SUPFAM" id="SSF49562">
    <property type="entry name" value="C2 domain (Calcium/lipid-binding domain, CaLB)"/>
    <property type="match status" value="1"/>
</dbReference>
<dbReference type="RefSeq" id="XP_013759835.1">
    <property type="nucleotide sequence ID" value="XM_013904381.1"/>
</dbReference>
<dbReference type="AlphaFoldDB" id="A0A0L0D3Z7"/>
<evidence type="ECO:0000313" key="4">
    <source>
        <dbReference type="Proteomes" id="UP000054408"/>
    </source>
</evidence>
<keyword evidence="4" id="KW-1185">Reference proteome</keyword>
<accession>A0A0L0D3Z7</accession>
<dbReference type="PANTHER" id="PTHR34403">
    <property type="entry name" value="TOL-PAL SYSTEM PROTEIN TOLA"/>
    <property type="match status" value="1"/>
</dbReference>
<name>A0A0L0D3Z7_THETB</name>
<dbReference type="EMBL" id="GL349445">
    <property type="protein sequence ID" value="KNC47054.1"/>
    <property type="molecule type" value="Genomic_DNA"/>
</dbReference>
<dbReference type="Gene3D" id="2.60.40.150">
    <property type="entry name" value="C2 domain"/>
    <property type="match status" value="1"/>
</dbReference>
<feature type="compositionally biased region" description="Basic and acidic residues" evidence="1">
    <location>
        <begin position="678"/>
        <end position="699"/>
    </location>
</feature>
<feature type="compositionally biased region" description="Basic and acidic residues" evidence="1">
    <location>
        <begin position="160"/>
        <end position="170"/>
    </location>
</feature>
<evidence type="ECO:0000313" key="3">
    <source>
        <dbReference type="EMBL" id="KNC47054.1"/>
    </source>
</evidence>
<dbReference type="OrthoDB" id="10692261at2759"/>
<feature type="region of interest" description="Disordered" evidence="1">
    <location>
        <begin position="467"/>
        <end position="709"/>
    </location>
</feature>
<feature type="compositionally biased region" description="Basic and acidic residues" evidence="1">
    <location>
        <begin position="506"/>
        <end position="518"/>
    </location>
</feature>